<dbReference type="InterPro" id="IPR018357">
    <property type="entry name" value="Hexapep_transf_CS"/>
</dbReference>
<dbReference type="InterPro" id="IPR050179">
    <property type="entry name" value="Trans_hexapeptide_repeat"/>
</dbReference>
<organism evidence="5 6">
    <name type="scientific">Halocatena pleomorpha</name>
    <dbReference type="NCBI Taxonomy" id="1785090"/>
    <lineage>
        <taxon>Archaea</taxon>
        <taxon>Methanobacteriati</taxon>
        <taxon>Methanobacteriota</taxon>
        <taxon>Stenosarchaea group</taxon>
        <taxon>Halobacteria</taxon>
        <taxon>Halobacteriales</taxon>
        <taxon>Natronomonadaceae</taxon>
        <taxon>Halocatena</taxon>
    </lineage>
</organism>
<evidence type="ECO:0000313" key="6">
    <source>
        <dbReference type="Proteomes" id="UP000282322"/>
    </source>
</evidence>
<evidence type="ECO:0000256" key="2">
    <source>
        <dbReference type="ARBA" id="ARBA00022679"/>
    </source>
</evidence>
<dbReference type="PANTHER" id="PTHR43300:SF10">
    <property type="entry name" value="2,3,4,5-TETRAHYDROPYRIDINE-2,6-DICARBOXYLATE N-ACETYLTRANSFERASE"/>
    <property type="match status" value="1"/>
</dbReference>
<accession>A0A3P3RAS1</accession>
<dbReference type="GO" id="GO:0019877">
    <property type="term" value="P:diaminopimelate biosynthetic process"/>
    <property type="evidence" value="ECO:0007669"/>
    <property type="project" value="UniProtKB-KW"/>
</dbReference>
<keyword evidence="1" id="KW-0028">Amino-acid biosynthesis</keyword>
<dbReference type="GO" id="GO:0009085">
    <property type="term" value="P:lysine biosynthetic process"/>
    <property type="evidence" value="ECO:0007669"/>
    <property type="project" value="UniProtKB-KW"/>
</dbReference>
<dbReference type="AlphaFoldDB" id="A0A3P3RAS1"/>
<keyword evidence="6" id="KW-1185">Reference proteome</keyword>
<dbReference type="Gene3D" id="2.160.10.10">
    <property type="entry name" value="Hexapeptide repeat proteins"/>
    <property type="match status" value="1"/>
</dbReference>
<dbReference type="Proteomes" id="UP000282322">
    <property type="component" value="Unassembled WGS sequence"/>
</dbReference>
<dbReference type="RefSeq" id="WP_124954927.1">
    <property type="nucleotide sequence ID" value="NZ_RRCH01000021.1"/>
</dbReference>
<dbReference type="PROSITE" id="PS00101">
    <property type="entry name" value="HEXAPEP_TRANSFERASES"/>
    <property type="match status" value="2"/>
</dbReference>
<keyword evidence="3" id="KW-0220">Diaminopimelate biosynthesis</keyword>
<dbReference type="InterPro" id="IPR011004">
    <property type="entry name" value="Trimer_LpxA-like_sf"/>
</dbReference>
<keyword evidence="4" id="KW-0457">Lysine biosynthesis</keyword>
<dbReference type="SUPFAM" id="SSF51161">
    <property type="entry name" value="Trimeric LpxA-like enzymes"/>
    <property type="match status" value="1"/>
</dbReference>
<comment type="caution">
    <text evidence="5">The sequence shown here is derived from an EMBL/GenBank/DDBJ whole genome shotgun (WGS) entry which is preliminary data.</text>
</comment>
<dbReference type="EMBL" id="RRCH01000021">
    <property type="protein sequence ID" value="RRJ30556.1"/>
    <property type="molecule type" value="Genomic_DNA"/>
</dbReference>
<protein>
    <submittedName>
        <fullName evidence="5">N-acetyltransferase</fullName>
    </submittedName>
</protein>
<name>A0A3P3RAS1_9EURY</name>
<evidence type="ECO:0000256" key="4">
    <source>
        <dbReference type="ARBA" id="ARBA00023154"/>
    </source>
</evidence>
<dbReference type="PANTHER" id="PTHR43300">
    <property type="entry name" value="ACETYLTRANSFERASE"/>
    <property type="match status" value="1"/>
</dbReference>
<sequence>MTAYDAGVNADIDERATVGYRHDEDASATVLGDDARIRAGTIIYTDVEVGDDFTTGHRALVREETTIGDSVIVGTDAVIDGTTTIGSHVSLQTGVYVPSATEIGDNVFIGPRGVLTNDPYPVRRDVDLVGPTIEDGVSIGANATILPDVTVGEGAFVAAGAVVTRDVPPKTLAVGTPAVHQQLPQELTPENMLR</sequence>
<dbReference type="OrthoDB" id="200265at2157"/>
<dbReference type="Pfam" id="PF14602">
    <property type="entry name" value="Hexapep_2"/>
    <property type="match status" value="1"/>
</dbReference>
<proteinExistence type="predicted"/>
<dbReference type="InterPro" id="IPR001451">
    <property type="entry name" value="Hexapep"/>
</dbReference>
<dbReference type="GO" id="GO:0016740">
    <property type="term" value="F:transferase activity"/>
    <property type="evidence" value="ECO:0007669"/>
    <property type="project" value="UniProtKB-KW"/>
</dbReference>
<keyword evidence="2" id="KW-0808">Transferase</keyword>
<dbReference type="CDD" id="cd03358">
    <property type="entry name" value="LbH_WxcM_N_like"/>
    <property type="match status" value="1"/>
</dbReference>
<evidence type="ECO:0000313" key="5">
    <source>
        <dbReference type="EMBL" id="RRJ30556.1"/>
    </source>
</evidence>
<dbReference type="Pfam" id="PF00132">
    <property type="entry name" value="Hexapep"/>
    <property type="match status" value="1"/>
</dbReference>
<reference evidence="5 6" key="1">
    <citation type="submission" date="2018-11" db="EMBL/GenBank/DDBJ databases">
        <title>Taxonoimc description of Halomarina strain SPP-AMP-1.</title>
        <authorList>
            <person name="Pal Y."/>
            <person name="Srinivasana K."/>
            <person name="Verma A."/>
            <person name="Kumar P."/>
        </authorList>
    </citation>
    <scope>NUCLEOTIDE SEQUENCE [LARGE SCALE GENOMIC DNA]</scope>
    <source>
        <strain evidence="5 6">SPP-AMP-1</strain>
    </source>
</reference>
<evidence type="ECO:0000256" key="3">
    <source>
        <dbReference type="ARBA" id="ARBA00022915"/>
    </source>
</evidence>
<evidence type="ECO:0000256" key="1">
    <source>
        <dbReference type="ARBA" id="ARBA00022605"/>
    </source>
</evidence>
<gene>
    <name evidence="5" type="ORF">EIK79_09770</name>
</gene>